<organism evidence="2 3">
    <name type="scientific">Xanthomonas arboricola</name>
    <dbReference type="NCBI Taxonomy" id="56448"/>
    <lineage>
        <taxon>Bacteria</taxon>
        <taxon>Pseudomonadati</taxon>
        <taxon>Pseudomonadota</taxon>
        <taxon>Gammaproteobacteria</taxon>
        <taxon>Lysobacterales</taxon>
        <taxon>Lysobacteraceae</taxon>
        <taxon>Xanthomonas</taxon>
    </lineage>
</organism>
<comment type="caution">
    <text evidence="2">The sequence shown here is derived from an EMBL/GenBank/DDBJ whole genome shotgun (WGS) entry which is preliminary data.</text>
</comment>
<reference evidence="2 3" key="1">
    <citation type="submission" date="2016-08" db="EMBL/GenBank/DDBJ databases">
        <title>Evolution of the type three secretion system and type three effector repertoires in Xanthomonas.</title>
        <authorList>
            <person name="Merda D."/>
            <person name="Briand M."/>
            <person name="Bosis E."/>
            <person name="Rousseau C."/>
            <person name="Portier P."/>
            <person name="Jacques M.-A."/>
            <person name="Fischer-Le Saux M."/>
        </authorList>
    </citation>
    <scope>NUCLEOTIDE SEQUENCE [LARGE SCALE GENOMIC DNA]</scope>
    <source>
        <strain evidence="2 3">CFBP 7645</strain>
    </source>
</reference>
<gene>
    <name evidence="2" type="ORF">XarjCFBP7645_09245</name>
</gene>
<dbReference type="EMBL" id="MIGY01000002">
    <property type="protein sequence ID" value="PPU07780.1"/>
    <property type="molecule type" value="Genomic_DNA"/>
</dbReference>
<dbReference type="RefSeq" id="WP_065031511.1">
    <property type="nucleotide sequence ID" value="NZ_LXKK01000004.1"/>
</dbReference>
<sequence length="71" mass="7670">MSAVIPFPTAARGADLVRDIALDRGYGAITVAQLVRTFNPDNVRPLRVQASQHVRDPDESATTYFDGPEAA</sequence>
<feature type="region of interest" description="Disordered" evidence="1">
    <location>
        <begin position="50"/>
        <end position="71"/>
    </location>
</feature>
<evidence type="ECO:0000256" key="1">
    <source>
        <dbReference type="SAM" id="MobiDB-lite"/>
    </source>
</evidence>
<accession>A0A2S7ADG4</accession>
<evidence type="ECO:0000313" key="3">
    <source>
        <dbReference type="Proteomes" id="UP000239204"/>
    </source>
</evidence>
<protein>
    <submittedName>
        <fullName evidence="2">Uncharacterized protein</fullName>
    </submittedName>
</protein>
<name>A0A2S7ADG4_9XANT</name>
<dbReference type="AlphaFoldDB" id="A0A2S7ADG4"/>
<evidence type="ECO:0000313" key="2">
    <source>
        <dbReference type="EMBL" id="PPU07780.1"/>
    </source>
</evidence>
<proteinExistence type="predicted"/>
<dbReference type="Proteomes" id="UP000239204">
    <property type="component" value="Unassembled WGS sequence"/>
</dbReference>